<proteinExistence type="predicted"/>
<reference evidence="4" key="1">
    <citation type="submission" date="2017-10" db="EMBL/GenBank/DDBJ databases">
        <title>Whole genome sequencing of various Bordetella species.</title>
        <authorList>
            <person name="Weigand M.R."/>
            <person name="Loparev V."/>
            <person name="Peng Y."/>
            <person name="Bowden K.E."/>
            <person name="Tondella M.L."/>
            <person name="Williams M.M."/>
        </authorList>
    </citation>
    <scope>NUCLEOTIDE SEQUENCE [LARGE SCALE GENOMIC DNA]</scope>
    <source>
        <strain evidence="4">H720</strain>
    </source>
</reference>
<gene>
    <name evidence="3" type="ORF">CS347_18895</name>
</gene>
<feature type="transmembrane region" description="Helical" evidence="2">
    <location>
        <begin position="61"/>
        <end position="85"/>
    </location>
</feature>
<evidence type="ECO:0000313" key="3">
    <source>
        <dbReference type="EMBL" id="AZW18680.1"/>
    </source>
</evidence>
<feature type="transmembrane region" description="Helical" evidence="2">
    <location>
        <begin position="91"/>
        <end position="113"/>
    </location>
</feature>
<sequence>MSQIIAARFETFDQAAVAAGQLFERGFAAADMHTFYVNTAGRHASYPVGGDRRADPDARGAALGAFAGAAFASLVLAGTAGFLVARLTGSMLAVIAAAGVGAYIGALAGALWINGRRKRMGRDEAGAAEGHPAIRHEGVMLALRVDPARQAEAAAVLRAAGGVDVERANGRWVQGRWEDFDPLTPPQRDSAVAGRAGDGQDNARDVA</sequence>
<evidence type="ECO:0000256" key="2">
    <source>
        <dbReference type="SAM" id="Phobius"/>
    </source>
</evidence>
<dbReference type="Proteomes" id="UP000282741">
    <property type="component" value="Chromosome"/>
</dbReference>
<organism evidence="3 4">
    <name type="scientific">Bordetella hinzii</name>
    <dbReference type="NCBI Taxonomy" id="103855"/>
    <lineage>
        <taxon>Bacteria</taxon>
        <taxon>Pseudomonadati</taxon>
        <taxon>Pseudomonadota</taxon>
        <taxon>Betaproteobacteria</taxon>
        <taxon>Burkholderiales</taxon>
        <taxon>Alcaligenaceae</taxon>
        <taxon>Bordetella</taxon>
    </lineage>
</organism>
<keyword evidence="2" id="KW-1133">Transmembrane helix</keyword>
<dbReference type="RefSeq" id="WP_048940124.1">
    <property type="nucleotide sequence ID" value="NZ_CP012077.1"/>
</dbReference>
<keyword evidence="2" id="KW-0472">Membrane</keyword>
<evidence type="ECO:0000313" key="4">
    <source>
        <dbReference type="Proteomes" id="UP000282741"/>
    </source>
</evidence>
<dbReference type="AlphaFoldDB" id="A0AAN1RZH9"/>
<name>A0AAN1RZH9_9BORD</name>
<protein>
    <recommendedName>
        <fullName evidence="5">Glycine zipper domain-containing protein</fullName>
    </recommendedName>
</protein>
<keyword evidence="2" id="KW-0812">Transmembrane</keyword>
<feature type="region of interest" description="Disordered" evidence="1">
    <location>
        <begin position="175"/>
        <end position="207"/>
    </location>
</feature>
<accession>A0AAN1RZH9</accession>
<evidence type="ECO:0000256" key="1">
    <source>
        <dbReference type="SAM" id="MobiDB-lite"/>
    </source>
</evidence>
<dbReference type="EMBL" id="CP024172">
    <property type="protein sequence ID" value="AZW18680.1"/>
    <property type="molecule type" value="Genomic_DNA"/>
</dbReference>
<evidence type="ECO:0008006" key="5">
    <source>
        <dbReference type="Google" id="ProtNLM"/>
    </source>
</evidence>